<comment type="caution">
    <text evidence="2">The sequence shown here is derived from an EMBL/GenBank/DDBJ whole genome shotgun (WGS) entry which is preliminary data.</text>
</comment>
<name>A0AA38XMA7_9EURO</name>
<keyword evidence="3" id="KW-1185">Reference proteome</keyword>
<feature type="signal peptide" evidence="1">
    <location>
        <begin position="1"/>
        <end position="21"/>
    </location>
</feature>
<gene>
    <name evidence="2" type="ORF">H2204_014113</name>
</gene>
<accession>A0AA38XMA7</accession>
<evidence type="ECO:0000256" key="1">
    <source>
        <dbReference type="SAM" id="SignalP"/>
    </source>
</evidence>
<sequence length="118" mass="12286">MRFSTVRTLALLGLGLSSASSAYVIHGYSNNDCGGDGTEINVWDNTCATWFPAFGSFKVVAYGSGGQIVRFHTANNCGGPILVGNWYADGSDGDFQVSDTCHNLGEGHNANAAGSFAV</sequence>
<proteinExistence type="predicted"/>
<feature type="chain" id="PRO_5041462048" evidence="1">
    <location>
        <begin position="22"/>
        <end position="118"/>
    </location>
</feature>
<dbReference type="EMBL" id="JAPDRN010000173">
    <property type="protein sequence ID" value="KAJ9616072.1"/>
    <property type="molecule type" value="Genomic_DNA"/>
</dbReference>
<protein>
    <submittedName>
        <fullName evidence="2">Uncharacterized protein</fullName>
    </submittedName>
</protein>
<dbReference type="AlphaFoldDB" id="A0AA38XMA7"/>
<organism evidence="2 3">
    <name type="scientific">Knufia peltigerae</name>
    <dbReference type="NCBI Taxonomy" id="1002370"/>
    <lineage>
        <taxon>Eukaryota</taxon>
        <taxon>Fungi</taxon>
        <taxon>Dikarya</taxon>
        <taxon>Ascomycota</taxon>
        <taxon>Pezizomycotina</taxon>
        <taxon>Eurotiomycetes</taxon>
        <taxon>Chaetothyriomycetidae</taxon>
        <taxon>Chaetothyriales</taxon>
        <taxon>Trichomeriaceae</taxon>
        <taxon>Knufia</taxon>
    </lineage>
</organism>
<keyword evidence="1" id="KW-0732">Signal</keyword>
<evidence type="ECO:0000313" key="3">
    <source>
        <dbReference type="Proteomes" id="UP001172681"/>
    </source>
</evidence>
<reference evidence="2" key="1">
    <citation type="submission" date="2022-10" db="EMBL/GenBank/DDBJ databases">
        <title>Culturing micro-colonial fungi from biological soil crusts in the Mojave desert and describing Neophaeococcomyces mojavensis, and introducing the new genera and species Taxawa tesnikishii.</title>
        <authorList>
            <person name="Kurbessoian T."/>
            <person name="Stajich J.E."/>
        </authorList>
    </citation>
    <scope>NUCLEOTIDE SEQUENCE</scope>
    <source>
        <strain evidence="2">TK_35</strain>
    </source>
</reference>
<dbReference type="Proteomes" id="UP001172681">
    <property type="component" value="Unassembled WGS sequence"/>
</dbReference>
<evidence type="ECO:0000313" key="2">
    <source>
        <dbReference type="EMBL" id="KAJ9616072.1"/>
    </source>
</evidence>